<dbReference type="InParanoid" id="D2V9N2"/>
<dbReference type="Proteomes" id="UP000006671">
    <property type="component" value="Unassembled WGS sequence"/>
</dbReference>
<keyword evidence="2" id="KW-0963">Cytoplasm</keyword>
<keyword evidence="4" id="KW-0067">ATP-binding</keyword>
<reference evidence="8 9" key="1">
    <citation type="journal article" date="2010" name="Cell">
        <title>The genome of Naegleria gruberi illuminates early eukaryotic versatility.</title>
        <authorList>
            <person name="Fritz-Laylin L.K."/>
            <person name="Prochnik S.E."/>
            <person name="Ginger M.L."/>
            <person name="Dacks J.B."/>
            <person name="Carpenter M.L."/>
            <person name="Field M.C."/>
            <person name="Kuo A."/>
            <person name="Paredez A."/>
            <person name="Chapman J."/>
            <person name="Pham J."/>
            <person name="Shu S."/>
            <person name="Neupane R."/>
            <person name="Cipriano M."/>
            <person name="Mancuso J."/>
            <person name="Tu H."/>
            <person name="Salamov A."/>
            <person name="Lindquist E."/>
            <person name="Shapiro H."/>
            <person name="Lucas S."/>
            <person name="Grigoriev I.V."/>
            <person name="Cande W.Z."/>
            <person name="Fulton C."/>
            <person name="Rokhsar D.S."/>
            <person name="Dawson S.C."/>
        </authorList>
    </citation>
    <scope>NUCLEOTIDE SEQUENCE [LARGE SCALE GENOMIC DNA]</scope>
    <source>
        <strain evidence="8 9">NEG-M</strain>
    </source>
</reference>
<dbReference type="AlphaFoldDB" id="D2V9N2"/>
<dbReference type="FunFam" id="3.90.640.10:FF:000007">
    <property type="entry name" value="Actin like 7B"/>
    <property type="match status" value="1"/>
</dbReference>
<comment type="similarity">
    <text evidence="7">Belongs to the actin family.</text>
</comment>
<evidence type="ECO:0000256" key="1">
    <source>
        <dbReference type="ARBA" id="ARBA00004245"/>
    </source>
</evidence>
<gene>
    <name evidence="8" type="ORF">NAEGRDRAFT_65498</name>
</gene>
<keyword evidence="9" id="KW-1185">Reference proteome</keyword>
<dbReference type="PANTHER" id="PTHR11937">
    <property type="entry name" value="ACTIN"/>
    <property type="match status" value="1"/>
</dbReference>
<dbReference type="GO" id="GO:0005856">
    <property type="term" value="C:cytoskeleton"/>
    <property type="evidence" value="ECO:0007669"/>
    <property type="project" value="UniProtKB-SubCell"/>
</dbReference>
<dbReference type="STRING" id="5762.D2V9N2"/>
<evidence type="ECO:0000256" key="4">
    <source>
        <dbReference type="ARBA" id="ARBA00022840"/>
    </source>
</evidence>
<dbReference type="GeneID" id="8859852"/>
<accession>D2V9N2</accession>
<dbReference type="PRINTS" id="PR00190">
    <property type="entry name" value="ACTIN"/>
</dbReference>
<evidence type="ECO:0000256" key="2">
    <source>
        <dbReference type="ARBA" id="ARBA00022490"/>
    </source>
</evidence>
<evidence type="ECO:0000256" key="7">
    <source>
        <dbReference type="RuleBase" id="RU000487"/>
    </source>
</evidence>
<dbReference type="VEuPathDB" id="AmoebaDB:NAEGRDRAFT_65498"/>
<dbReference type="FunFam" id="3.30.420.40:FF:000148">
    <property type="entry name" value="Actin, alpha skeletal muscle"/>
    <property type="match status" value="1"/>
</dbReference>
<dbReference type="SUPFAM" id="SSF53067">
    <property type="entry name" value="Actin-like ATPase domain"/>
    <property type="match status" value="2"/>
</dbReference>
<dbReference type="InterPro" id="IPR004000">
    <property type="entry name" value="Actin"/>
</dbReference>
<organism evidence="9">
    <name type="scientific">Naegleria gruberi</name>
    <name type="common">Amoeba</name>
    <dbReference type="NCBI Taxonomy" id="5762"/>
    <lineage>
        <taxon>Eukaryota</taxon>
        <taxon>Discoba</taxon>
        <taxon>Heterolobosea</taxon>
        <taxon>Tetramitia</taxon>
        <taxon>Eutetramitia</taxon>
        <taxon>Vahlkampfiidae</taxon>
        <taxon>Naegleria</taxon>
    </lineage>
</organism>
<evidence type="ECO:0000313" key="8">
    <source>
        <dbReference type="EMBL" id="EFC46496.1"/>
    </source>
</evidence>
<name>D2V9N2_NAEGR</name>
<dbReference type="SMART" id="SM00268">
    <property type="entry name" value="ACTIN"/>
    <property type="match status" value="1"/>
</dbReference>
<evidence type="ECO:0000256" key="6">
    <source>
        <dbReference type="ARBA" id="ARBA00049360"/>
    </source>
</evidence>
<dbReference type="eggNOG" id="KOG0677">
    <property type="taxonomic scope" value="Eukaryota"/>
</dbReference>
<dbReference type="Gene3D" id="3.30.420.40">
    <property type="match status" value="2"/>
</dbReference>
<keyword evidence="3" id="KW-0547">Nucleotide-binding</keyword>
<comment type="subcellular location">
    <subcellularLocation>
        <location evidence="1">Cytoplasm</location>
        <location evidence="1">Cytoskeleton</location>
    </subcellularLocation>
</comment>
<keyword evidence="5" id="KW-0206">Cytoskeleton</keyword>
<dbReference type="OrthoDB" id="5132116at2759"/>
<evidence type="ECO:0000256" key="3">
    <source>
        <dbReference type="ARBA" id="ARBA00022741"/>
    </source>
</evidence>
<dbReference type="InterPro" id="IPR043129">
    <property type="entry name" value="ATPase_NBD"/>
</dbReference>
<dbReference type="RefSeq" id="XP_002679240.1">
    <property type="nucleotide sequence ID" value="XM_002679194.1"/>
</dbReference>
<dbReference type="GO" id="GO:0005524">
    <property type="term" value="F:ATP binding"/>
    <property type="evidence" value="ECO:0007669"/>
    <property type="project" value="UniProtKB-KW"/>
</dbReference>
<dbReference type="KEGG" id="ngr:NAEGRDRAFT_65498"/>
<comment type="catalytic activity">
    <reaction evidence="6">
        <text>ATP + H2O = ADP + phosphate + H(+)</text>
        <dbReference type="Rhea" id="RHEA:13065"/>
        <dbReference type="ChEBI" id="CHEBI:15377"/>
        <dbReference type="ChEBI" id="CHEBI:15378"/>
        <dbReference type="ChEBI" id="CHEBI:30616"/>
        <dbReference type="ChEBI" id="CHEBI:43474"/>
        <dbReference type="ChEBI" id="CHEBI:456216"/>
    </reaction>
</comment>
<dbReference type="FunCoup" id="D2V9N2">
    <property type="interactions" value="310"/>
</dbReference>
<dbReference type="EMBL" id="GG738858">
    <property type="protein sequence ID" value="EFC46496.1"/>
    <property type="molecule type" value="Genomic_DNA"/>
</dbReference>
<sequence>MTTQPLHTIVCDNGTGFVKSGFAGNNFPVATFPSMIGRPLLRSNEFISEDYELKDIVVGDECSKYRAALEVSYPITNGVITDFDEMLHLWDYTWNRLKISPMESQILLTEPPMNPKAKTRQLVETMFEHYEFSALYIAIQAVLTLCAQGLVTGVVLDSGDGVTHTLPVYDGYCCEHLIGRMNLAGREVTDHLINLLLMRGYSFNRSADIETVRLIKEKFCYVAYDLQMENKLNLETTELIKVYKLPDGRKIKIGAERFQGPECLLNPSILDKEDAGMHKQIFETINRADLDLRMDYYSHIVLSGGSTMFPGLSSRLEKEITSLYLDKILKGDSERLKKFSLRVEDSPRRKHLVYCGGAVLAELMQKEGSKFWLTKQEYEEQGFARAIKKIRPNF</sequence>
<dbReference type="Gene3D" id="3.90.640.10">
    <property type="entry name" value="Actin, Chain A, domain 4"/>
    <property type="match status" value="1"/>
</dbReference>
<proteinExistence type="inferred from homology"/>
<evidence type="ECO:0000256" key="5">
    <source>
        <dbReference type="ARBA" id="ARBA00023212"/>
    </source>
</evidence>
<dbReference type="CDD" id="cd10220">
    <property type="entry name" value="ASKHA_NBD_Arp2"/>
    <property type="match status" value="1"/>
</dbReference>
<dbReference type="OMA" id="TETTFLM"/>
<dbReference type="Pfam" id="PF00022">
    <property type="entry name" value="Actin"/>
    <property type="match status" value="1"/>
</dbReference>
<protein>
    <submittedName>
        <fullName evidence="8">Actin related protein 2</fullName>
    </submittedName>
</protein>
<evidence type="ECO:0000313" key="9">
    <source>
        <dbReference type="Proteomes" id="UP000006671"/>
    </source>
</evidence>